<dbReference type="Proteomes" id="UP000184010">
    <property type="component" value="Unassembled WGS sequence"/>
</dbReference>
<dbReference type="EMBL" id="FRDN01000015">
    <property type="protein sequence ID" value="SHN84952.1"/>
    <property type="molecule type" value="Genomic_DNA"/>
</dbReference>
<feature type="transmembrane region" description="Helical" evidence="1">
    <location>
        <begin position="28"/>
        <end position="49"/>
    </location>
</feature>
<dbReference type="STRING" id="1121395.SAMN02745215_04321"/>
<evidence type="ECO:0000313" key="2">
    <source>
        <dbReference type="EMBL" id="SHN84952.1"/>
    </source>
</evidence>
<keyword evidence="3" id="KW-1185">Reference proteome</keyword>
<organism evidence="2 3">
    <name type="scientific">Desulfitobacterium chlororespirans DSM 11544</name>
    <dbReference type="NCBI Taxonomy" id="1121395"/>
    <lineage>
        <taxon>Bacteria</taxon>
        <taxon>Bacillati</taxon>
        <taxon>Bacillota</taxon>
        <taxon>Clostridia</taxon>
        <taxon>Eubacteriales</taxon>
        <taxon>Desulfitobacteriaceae</taxon>
        <taxon>Desulfitobacterium</taxon>
    </lineage>
</organism>
<keyword evidence="1" id="KW-0812">Transmembrane</keyword>
<gene>
    <name evidence="2" type="ORF">SAMN02745215_04321</name>
</gene>
<dbReference type="AlphaFoldDB" id="A0A1M7UPL7"/>
<evidence type="ECO:0000256" key="1">
    <source>
        <dbReference type="SAM" id="Phobius"/>
    </source>
</evidence>
<protein>
    <submittedName>
        <fullName evidence="2">Uncharacterized protein</fullName>
    </submittedName>
</protein>
<accession>A0A1M7UPL7</accession>
<keyword evidence="1" id="KW-0472">Membrane</keyword>
<name>A0A1M7UPL7_9FIRM</name>
<sequence>MDDDPLPARAVPYHDVLARIEQGKTKQIVAIVLCLFLGLALALCPCVAFEQPQKGLWLLKYNSSINQAPRAVIFGALAVLPQKIDLDSVQLPQMWEINRGTTEDPVQKQKHWIVMVWYGSTYV</sequence>
<keyword evidence="1" id="KW-1133">Transmembrane helix</keyword>
<proteinExistence type="predicted"/>
<reference evidence="3" key="1">
    <citation type="submission" date="2016-12" db="EMBL/GenBank/DDBJ databases">
        <authorList>
            <person name="Varghese N."/>
            <person name="Submissions S."/>
        </authorList>
    </citation>
    <scope>NUCLEOTIDE SEQUENCE [LARGE SCALE GENOMIC DNA]</scope>
    <source>
        <strain evidence="3">DSM 11544</strain>
    </source>
</reference>
<evidence type="ECO:0000313" key="3">
    <source>
        <dbReference type="Proteomes" id="UP000184010"/>
    </source>
</evidence>
<dbReference type="RefSeq" id="WP_072774506.1">
    <property type="nucleotide sequence ID" value="NZ_FRDN01000015.1"/>
</dbReference>